<evidence type="ECO:0000313" key="10">
    <source>
        <dbReference type="Proteomes" id="UP000184529"/>
    </source>
</evidence>
<dbReference type="GO" id="GO:0005524">
    <property type="term" value="F:ATP binding"/>
    <property type="evidence" value="ECO:0007669"/>
    <property type="project" value="UniProtKB-KW"/>
</dbReference>
<evidence type="ECO:0000259" key="7">
    <source>
        <dbReference type="Pfam" id="PF07005"/>
    </source>
</evidence>
<evidence type="ECO:0000256" key="1">
    <source>
        <dbReference type="ARBA" id="ARBA00005715"/>
    </source>
</evidence>
<sequence length="419" mass="46193">MYEVIVIADDFTGANDSGAQLVKHGYLTVTVMDKDDIQRYEGVADALVIDTETRNIPALDAYEKLKEVSRVVKEYKAAIVYKKIDSTLRGNIGIELNALREVFEPEFTVFAPAFPKNDRTTQEGIHFLRGIPVDKTELARDPRAPIVTSNIREFLENELRVKVRHVTLKEIRRNLEAVLLRELKDGDTFSFDTVSDDDLKKIARGVLNLNRRTLWVGSAGLAEALIDCLKDKSRIDPVLVIAGSVSRVTRMQIYKALEDSSTELVKVDVKKSLISPAREIERVRSLCLEFMSYGRNVVIASAPDEDSIKEALEAGRQKGLSPQITSEAISEVLGDIALSIVSLKKPAGMVLTGGDTAFHVVKKLSAGGCRIDSEIEPGLPELLLMGGPFHGLKLITKAGAFGSRDSILNAMRFLRGEGK</sequence>
<organism evidence="9 10">
    <name type="scientific">Desulfofundulus thermosubterraneus DSM 16057</name>
    <dbReference type="NCBI Taxonomy" id="1121432"/>
    <lineage>
        <taxon>Bacteria</taxon>
        <taxon>Bacillati</taxon>
        <taxon>Bacillota</taxon>
        <taxon>Clostridia</taxon>
        <taxon>Eubacteriales</taxon>
        <taxon>Peptococcaceae</taxon>
        <taxon>Desulfofundulus</taxon>
    </lineage>
</organism>
<keyword evidence="3" id="KW-0547">Nucleotide-binding</keyword>
<evidence type="ECO:0000259" key="8">
    <source>
        <dbReference type="Pfam" id="PF17042"/>
    </source>
</evidence>
<evidence type="ECO:0000313" key="9">
    <source>
        <dbReference type="EMBL" id="SHI54766.1"/>
    </source>
</evidence>
<dbReference type="InterPro" id="IPR042213">
    <property type="entry name" value="NBD_C_sf"/>
</dbReference>
<keyword evidence="5" id="KW-0067">ATP-binding</keyword>
<dbReference type="RefSeq" id="WP_072867245.1">
    <property type="nucleotide sequence ID" value="NZ_FQZM01000006.1"/>
</dbReference>
<evidence type="ECO:0000256" key="3">
    <source>
        <dbReference type="ARBA" id="ARBA00022741"/>
    </source>
</evidence>
<dbReference type="GO" id="GO:0016301">
    <property type="term" value="F:kinase activity"/>
    <property type="evidence" value="ECO:0007669"/>
    <property type="project" value="UniProtKB-KW"/>
</dbReference>
<evidence type="ECO:0000256" key="6">
    <source>
        <dbReference type="ARBA" id="ARBA00023277"/>
    </source>
</evidence>
<keyword evidence="2" id="KW-0808">Transferase</keyword>
<dbReference type="AlphaFoldDB" id="A0A1M6C179"/>
<dbReference type="EMBL" id="FQZM01000006">
    <property type="protein sequence ID" value="SHI54766.1"/>
    <property type="molecule type" value="Genomic_DNA"/>
</dbReference>
<dbReference type="SUPFAM" id="SSF142764">
    <property type="entry name" value="YgbK-like"/>
    <property type="match status" value="1"/>
</dbReference>
<reference evidence="10" key="1">
    <citation type="submission" date="2016-11" db="EMBL/GenBank/DDBJ databases">
        <authorList>
            <person name="Varghese N."/>
            <person name="Submissions S."/>
        </authorList>
    </citation>
    <scope>NUCLEOTIDE SEQUENCE [LARGE SCALE GENOMIC DNA]</scope>
    <source>
        <strain evidence="10">DSM 16057</strain>
    </source>
</reference>
<dbReference type="InterPro" id="IPR037051">
    <property type="entry name" value="4-carb_acid_sugar_kinase_N_sf"/>
</dbReference>
<keyword evidence="4" id="KW-0418">Kinase</keyword>
<evidence type="ECO:0000256" key="2">
    <source>
        <dbReference type="ARBA" id="ARBA00022679"/>
    </source>
</evidence>
<dbReference type="Pfam" id="PF07005">
    <property type="entry name" value="SBD_N"/>
    <property type="match status" value="1"/>
</dbReference>
<keyword evidence="6" id="KW-0119">Carbohydrate metabolism</keyword>
<evidence type="ECO:0000256" key="4">
    <source>
        <dbReference type="ARBA" id="ARBA00022777"/>
    </source>
</evidence>
<comment type="similarity">
    <text evidence="1">Belongs to the four-carbon acid sugar kinase family.</text>
</comment>
<proteinExistence type="inferred from homology"/>
<evidence type="ECO:0000256" key="5">
    <source>
        <dbReference type="ARBA" id="ARBA00022840"/>
    </source>
</evidence>
<feature type="domain" description="Four-carbon acid sugar kinase nucleotide binding" evidence="8">
    <location>
        <begin position="239"/>
        <end position="406"/>
    </location>
</feature>
<dbReference type="InterPro" id="IPR031475">
    <property type="entry name" value="NBD_C"/>
</dbReference>
<dbReference type="Gene3D" id="3.40.50.10840">
    <property type="entry name" value="Putative sugar-binding, N-terminal domain"/>
    <property type="match status" value="1"/>
</dbReference>
<dbReference type="STRING" id="1121432.SAMN02745219_00560"/>
<dbReference type="Gene3D" id="3.40.980.20">
    <property type="entry name" value="Four-carbon acid sugar kinase, nucleotide binding domain"/>
    <property type="match status" value="1"/>
</dbReference>
<dbReference type="Pfam" id="PF17042">
    <property type="entry name" value="NBD_C"/>
    <property type="match status" value="1"/>
</dbReference>
<protein>
    <submittedName>
        <fullName evidence="9">Uncharacterized conserved protein YgbK, DUF1537 family</fullName>
    </submittedName>
</protein>
<keyword evidence="10" id="KW-1185">Reference proteome</keyword>
<dbReference type="InterPro" id="IPR010737">
    <property type="entry name" value="4-carb_acid_sugar_kinase_N"/>
</dbReference>
<gene>
    <name evidence="9" type="ORF">SAMN02745219_00560</name>
</gene>
<name>A0A1M6C179_9FIRM</name>
<feature type="domain" description="Four-carbon acid sugar kinase N-terminal" evidence="7">
    <location>
        <begin position="5"/>
        <end position="225"/>
    </location>
</feature>
<accession>A0A1M6C179</accession>
<dbReference type="OrthoDB" id="9778478at2"/>
<dbReference type="Proteomes" id="UP000184529">
    <property type="component" value="Unassembled WGS sequence"/>
</dbReference>